<evidence type="ECO:0000256" key="1">
    <source>
        <dbReference type="SAM" id="MobiDB-lite"/>
    </source>
</evidence>
<name>A0A9Q1GSY5_9CARY</name>
<reference evidence="2" key="1">
    <citation type="submission" date="2022-04" db="EMBL/GenBank/DDBJ databases">
        <title>Carnegiea gigantea Genome sequencing and assembly v2.</title>
        <authorList>
            <person name="Copetti D."/>
            <person name="Sanderson M.J."/>
            <person name="Burquez A."/>
            <person name="Wojciechowski M.F."/>
        </authorList>
    </citation>
    <scope>NUCLEOTIDE SEQUENCE</scope>
    <source>
        <strain evidence="2">SGP5-SGP5p</strain>
        <tissue evidence="2">Aerial part</tissue>
    </source>
</reference>
<feature type="compositionally biased region" description="Polar residues" evidence="1">
    <location>
        <begin position="166"/>
        <end position="176"/>
    </location>
</feature>
<dbReference type="PANTHER" id="PTHR31973">
    <property type="entry name" value="POLYPROTEIN, PUTATIVE-RELATED"/>
    <property type="match status" value="1"/>
</dbReference>
<feature type="compositionally biased region" description="Acidic residues" evidence="1">
    <location>
        <begin position="149"/>
        <end position="160"/>
    </location>
</feature>
<accession>A0A9Q1GSY5</accession>
<organism evidence="2 3">
    <name type="scientific">Carnegiea gigantea</name>
    <dbReference type="NCBI Taxonomy" id="171969"/>
    <lineage>
        <taxon>Eukaryota</taxon>
        <taxon>Viridiplantae</taxon>
        <taxon>Streptophyta</taxon>
        <taxon>Embryophyta</taxon>
        <taxon>Tracheophyta</taxon>
        <taxon>Spermatophyta</taxon>
        <taxon>Magnoliopsida</taxon>
        <taxon>eudicotyledons</taxon>
        <taxon>Gunneridae</taxon>
        <taxon>Pentapetalae</taxon>
        <taxon>Caryophyllales</taxon>
        <taxon>Cactineae</taxon>
        <taxon>Cactaceae</taxon>
        <taxon>Cactoideae</taxon>
        <taxon>Echinocereeae</taxon>
        <taxon>Carnegiea</taxon>
    </lineage>
</organism>
<feature type="region of interest" description="Disordered" evidence="1">
    <location>
        <begin position="115"/>
        <end position="187"/>
    </location>
</feature>
<evidence type="ECO:0000313" key="2">
    <source>
        <dbReference type="EMBL" id="KAJ8426341.1"/>
    </source>
</evidence>
<dbReference type="AlphaFoldDB" id="A0A9Q1GSY5"/>
<dbReference type="Proteomes" id="UP001153076">
    <property type="component" value="Unassembled WGS sequence"/>
</dbReference>
<protein>
    <submittedName>
        <fullName evidence="2">Uncharacterized protein</fullName>
    </submittedName>
</protein>
<feature type="compositionally biased region" description="Acidic residues" evidence="1">
    <location>
        <begin position="123"/>
        <end position="142"/>
    </location>
</feature>
<gene>
    <name evidence="2" type="ORF">Cgig2_021894</name>
</gene>
<comment type="caution">
    <text evidence="2">The sequence shown here is derived from an EMBL/GenBank/DDBJ whole genome shotgun (WGS) entry which is preliminary data.</text>
</comment>
<keyword evidence="3" id="KW-1185">Reference proteome</keyword>
<dbReference type="PANTHER" id="PTHR31973:SF187">
    <property type="entry name" value="MUTATOR TRANSPOSASE MUDRA PROTEIN"/>
    <property type="match status" value="1"/>
</dbReference>
<proteinExistence type="predicted"/>
<dbReference type="EMBL" id="JAKOGI010001308">
    <property type="protein sequence ID" value="KAJ8426341.1"/>
    <property type="molecule type" value="Genomic_DNA"/>
</dbReference>
<dbReference type="OrthoDB" id="125347at2759"/>
<sequence length="588" mass="66987">MLYKIEGLRVLAVFYEGNRVDIEMDLDMYQILDLYIDVKAKLRENGLEVPEYIGFMFSPPPIGCRKKLPLSSGADCMNLANLWEYAMGDIPIYMLNINSPSLGLHSYDLRSLSQPCGATKDEDNNDGEEGDREENEVGDNEEDSSKDSDFDEVGEEDDKEGDVVSLTDSNLISGQDTDSDGDGMANTDLEDEIPRLIDTGTHDDNGNPTMFGARFTSMSKVIRDYAIQEGIALQRIKNDRLGDGVIWKVKSITGVHQNYPRLSVNNIAIHPWIAKQLLTNYKLNPALKIVNMQKLLMERHVLSVADHTCTRALRLLRSWTLCPQHMSYVCYAHSVGAKLHTLFWTACNAYTESVHKQTMEVIKKESVAAYEWLLREPNWVKYTFPPELKCPDNTTNFVESFNGKIEKLRYKPLFTLLEEIRRKFMKTIAHRFKVAKSWPGVVVPRVKLLLLKAELSSKECVVTPAGRGIFERLLLSLWTSIWPGVVVPRVKLLLLKAELSSKECVVTPAGRGIFEVLDEVTSFTVDLNIYHCDCMSFVPPSYTIKSYMHTYDIIMHPIKDLVFWKVRDCLRLGPPPMEIKRGRRQSER</sequence>
<evidence type="ECO:0000313" key="3">
    <source>
        <dbReference type="Proteomes" id="UP001153076"/>
    </source>
</evidence>